<dbReference type="Proteomes" id="UP000800094">
    <property type="component" value="Unassembled WGS sequence"/>
</dbReference>
<dbReference type="SUPFAM" id="SSF90257">
    <property type="entry name" value="Myosin rod fragments"/>
    <property type="match status" value="1"/>
</dbReference>
<gene>
    <name evidence="2" type="ORF">BU26DRAFT_572949</name>
</gene>
<dbReference type="Gene3D" id="1.20.5.340">
    <property type="match status" value="1"/>
</dbReference>
<organism evidence="2 3">
    <name type="scientific">Trematosphaeria pertusa</name>
    <dbReference type="NCBI Taxonomy" id="390896"/>
    <lineage>
        <taxon>Eukaryota</taxon>
        <taxon>Fungi</taxon>
        <taxon>Dikarya</taxon>
        <taxon>Ascomycota</taxon>
        <taxon>Pezizomycotina</taxon>
        <taxon>Dothideomycetes</taxon>
        <taxon>Pleosporomycetidae</taxon>
        <taxon>Pleosporales</taxon>
        <taxon>Massarineae</taxon>
        <taxon>Trematosphaeriaceae</taxon>
        <taxon>Trematosphaeria</taxon>
    </lineage>
</organism>
<accession>A0A6A6HQH2</accession>
<dbReference type="GeneID" id="54587619"/>
<proteinExistence type="predicted"/>
<sequence length="670" mass="73883">MADVAAALSHELARIIACPYPVSLAKLADILSRADALTCRACIRDRAPCAIAKLASIVSSALPHWQHTLAILHSLCHSPEFRDELLRQTPGLLDALLTKANSSQSDFEEHVDLCVTLLSRPLPEQVPLPASAQSFFLQLFERATHTPDVEMLRPIYYMLDGACRGLLSLVPPEASHTLDRRLTEILSSNGAFQNTMGLLCFGIVMLAERPWITSKELDAAASLDSAIPSVDTMREWKTAAGRKVFGSADLMLKTVNLTYLSVIWAVKGEMGVSDSEAAEGIRIAIRTLQLVDPQVREGWPNSSDLAKRMFPKLPSKIQRRGVNLAVQLEALCVYSLVAGKHNLSPEMVMQYQATLMEVTRFPDPDCLRESLSVSLPMFAPQMQETAICALLSAILRLGASPGSPQEMSNITILVEELCAIIPSSAHLGSCVVASLSSSELEESVQNFLRVNVEGREEDQEHSCHSFHALLLRRFVSATISMLLTSSIASPSGEPGLSQSVVIALISKQRQLSSNGTPCSHPPFSAPSRTVSLFQQECTPLSGQHLQDWRCRLNSELESQGHYQRDSIIRSVAQICHDLELRCDTVEEPLRREQERCEELSAQASELRQQVATLESKREDHLMCIDALQDERAELEREKNSLSTQLEQLRGDLNQAIRKSRRHSSCGSKGP</sequence>
<dbReference type="RefSeq" id="XP_033675275.1">
    <property type="nucleotide sequence ID" value="XM_033834289.1"/>
</dbReference>
<dbReference type="EMBL" id="ML987222">
    <property type="protein sequence ID" value="KAF2240271.1"/>
    <property type="molecule type" value="Genomic_DNA"/>
</dbReference>
<evidence type="ECO:0000313" key="3">
    <source>
        <dbReference type="Proteomes" id="UP000800094"/>
    </source>
</evidence>
<feature type="coiled-coil region" evidence="1">
    <location>
        <begin position="589"/>
        <end position="658"/>
    </location>
</feature>
<name>A0A6A6HQH2_9PLEO</name>
<protein>
    <submittedName>
        <fullName evidence="2">Uncharacterized protein</fullName>
    </submittedName>
</protein>
<evidence type="ECO:0000256" key="1">
    <source>
        <dbReference type="SAM" id="Coils"/>
    </source>
</evidence>
<evidence type="ECO:0000313" key="2">
    <source>
        <dbReference type="EMBL" id="KAF2240271.1"/>
    </source>
</evidence>
<keyword evidence="1" id="KW-0175">Coiled coil</keyword>
<keyword evidence="3" id="KW-1185">Reference proteome</keyword>
<reference evidence="2" key="1">
    <citation type="journal article" date="2020" name="Stud. Mycol.">
        <title>101 Dothideomycetes genomes: a test case for predicting lifestyles and emergence of pathogens.</title>
        <authorList>
            <person name="Haridas S."/>
            <person name="Albert R."/>
            <person name="Binder M."/>
            <person name="Bloem J."/>
            <person name="Labutti K."/>
            <person name="Salamov A."/>
            <person name="Andreopoulos B."/>
            <person name="Baker S."/>
            <person name="Barry K."/>
            <person name="Bills G."/>
            <person name="Bluhm B."/>
            <person name="Cannon C."/>
            <person name="Castanera R."/>
            <person name="Culley D."/>
            <person name="Daum C."/>
            <person name="Ezra D."/>
            <person name="Gonzalez J."/>
            <person name="Henrissat B."/>
            <person name="Kuo A."/>
            <person name="Liang C."/>
            <person name="Lipzen A."/>
            <person name="Lutzoni F."/>
            <person name="Magnuson J."/>
            <person name="Mondo S."/>
            <person name="Nolan M."/>
            <person name="Ohm R."/>
            <person name="Pangilinan J."/>
            <person name="Park H.-J."/>
            <person name="Ramirez L."/>
            <person name="Alfaro M."/>
            <person name="Sun H."/>
            <person name="Tritt A."/>
            <person name="Yoshinaga Y."/>
            <person name="Zwiers L.-H."/>
            <person name="Turgeon B."/>
            <person name="Goodwin S."/>
            <person name="Spatafora J."/>
            <person name="Crous P."/>
            <person name="Grigoriev I."/>
        </authorList>
    </citation>
    <scope>NUCLEOTIDE SEQUENCE</scope>
    <source>
        <strain evidence="2">CBS 122368</strain>
    </source>
</reference>
<dbReference type="OrthoDB" id="5332870at2759"/>
<dbReference type="AlphaFoldDB" id="A0A6A6HQH2"/>